<keyword evidence="7" id="KW-0807">Transducer</keyword>
<feature type="compositionally biased region" description="Polar residues" evidence="8">
    <location>
        <begin position="272"/>
        <end position="281"/>
    </location>
</feature>
<dbReference type="AlphaFoldDB" id="A0A8E0VFI5"/>
<proteinExistence type="predicted"/>
<evidence type="ECO:0000313" key="11">
    <source>
        <dbReference type="EMBL" id="KAA0190726.1"/>
    </source>
</evidence>
<feature type="transmembrane region" description="Helical" evidence="9">
    <location>
        <begin position="212"/>
        <end position="232"/>
    </location>
</feature>
<dbReference type="PROSITE" id="PS50262">
    <property type="entry name" value="G_PROTEIN_RECEP_F1_2"/>
    <property type="match status" value="1"/>
</dbReference>
<evidence type="ECO:0000256" key="1">
    <source>
        <dbReference type="ARBA" id="ARBA00004141"/>
    </source>
</evidence>
<feature type="transmembrane region" description="Helical" evidence="9">
    <location>
        <begin position="298"/>
        <end position="324"/>
    </location>
</feature>
<feature type="transmembrane region" description="Helical" evidence="9">
    <location>
        <begin position="100"/>
        <end position="120"/>
    </location>
</feature>
<evidence type="ECO:0000256" key="9">
    <source>
        <dbReference type="SAM" id="Phobius"/>
    </source>
</evidence>
<feature type="transmembrane region" description="Helical" evidence="9">
    <location>
        <begin position="344"/>
        <end position="366"/>
    </location>
</feature>
<evidence type="ECO:0000259" key="10">
    <source>
        <dbReference type="PROSITE" id="PS50262"/>
    </source>
</evidence>
<dbReference type="GO" id="GO:0004930">
    <property type="term" value="F:G protein-coupled receptor activity"/>
    <property type="evidence" value="ECO:0007669"/>
    <property type="project" value="UniProtKB-KW"/>
</dbReference>
<evidence type="ECO:0000256" key="8">
    <source>
        <dbReference type="SAM" id="MobiDB-lite"/>
    </source>
</evidence>
<dbReference type="OrthoDB" id="9983318at2759"/>
<dbReference type="Pfam" id="PF00001">
    <property type="entry name" value="7tm_1"/>
    <property type="match status" value="1"/>
</dbReference>
<feature type="transmembrane region" description="Helical" evidence="9">
    <location>
        <begin position="28"/>
        <end position="47"/>
    </location>
</feature>
<gene>
    <name evidence="11" type="ORF">FBUS_02731</name>
</gene>
<feature type="transmembrane region" description="Helical" evidence="9">
    <location>
        <begin position="132"/>
        <end position="154"/>
    </location>
</feature>
<comment type="caution">
    <text evidence="11">The sequence shown here is derived from an EMBL/GenBank/DDBJ whole genome shotgun (WGS) entry which is preliminary data.</text>
</comment>
<dbReference type="Proteomes" id="UP000728185">
    <property type="component" value="Unassembled WGS sequence"/>
</dbReference>
<comment type="subcellular location">
    <subcellularLocation>
        <location evidence="1">Membrane</location>
        <topology evidence="1">Multi-pass membrane protein</topology>
    </subcellularLocation>
</comment>
<organism evidence="11 12">
    <name type="scientific">Fasciolopsis buskii</name>
    <dbReference type="NCBI Taxonomy" id="27845"/>
    <lineage>
        <taxon>Eukaryota</taxon>
        <taxon>Metazoa</taxon>
        <taxon>Spiralia</taxon>
        <taxon>Lophotrochozoa</taxon>
        <taxon>Platyhelminthes</taxon>
        <taxon>Trematoda</taxon>
        <taxon>Digenea</taxon>
        <taxon>Plagiorchiida</taxon>
        <taxon>Echinostomata</taxon>
        <taxon>Echinostomatoidea</taxon>
        <taxon>Fasciolidae</taxon>
        <taxon>Fasciolopsis</taxon>
    </lineage>
</organism>
<keyword evidence="5 9" id="KW-0472">Membrane</keyword>
<dbReference type="InterPro" id="IPR017452">
    <property type="entry name" value="GPCR_Rhodpsn_7TM"/>
</dbReference>
<dbReference type="SUPFAM" id="SSF81321">
    <property type="entry name" value="Family A G protein-coupled receptor-like"/>
    <property type="match status" value="1"/>
</dbReference>
<feature type="transmembrane region" description="Helical" evidence="9">
    <location>
        <begin position="59"/>
        <end position="80"/>
    </location>
</feature>
<feature type="domain" description="G-protein coupled receptors family 1 profile" evidence="10">
    <location>
        <begin position="39"/>
        <end position="359"/>
    </location>
</feature>
<dbReference type="PANTHER" id="PTHR24243:SF230">
    <property type="entry name" value="G-PROTEIN COUPLED RECEPTORS FAMILY 1 PROFILE DOMAIN-CONTAINING PROTEIN"/>
    <property type="match status" value="1"/>
</dbReference>
<protein>
    <submittedName>
        <fullName evidence="11">Kappa-type opioid receptor</fullName>
    </submittedName>
</protein>
<dbReference type="InterPro" id="IPR000276">
    <property type="entry name" value="GPCR_Rhodpsn"/>
</dbReference>
<accession>A0A8E0VFI5</accession>
<evidence type="ECO:0000256" key="3">
    <source>
        <dbReference type="ARBA" id="ARBA00022989"/>
    </source>
</evidence>
<dbReference type="EMBL" id="LUCM01006819">
    <property type="protein sequence ID" value="KAA0190726.1"/>
    <property type="molecule type" value="Genomic_DNA"/>
</dbReference>
<keyword evidence="4" id="KW-0297">G-protein coupled receptor</keyword>
<dbReference type="PANTHER" id="PTHR24243">
    <property type="entry name" value="G-PROTEIN COUPLED RECEPTOR"/>
    <property type="match status" value="1"/>
</dbReference>
<evidence type="ECO:0000256" key="6">
    <source>
        <dbReference type="ARBA" id="ARBA00023170"/>
    </source>
</evidence>
<sequence>MEVNQTIVADQLESVETWNPVKLFLRTYASLLLIVGIMGNIICGVIMGGNKANRTSTRLLMVILAIADSAVLLTAVLRYWCIIMLNWDPRNDGSISCKLHVFAVAFSTDFAVGALCAIAVERLLVVAFPHRANNVVTVTSACLGMTSFALLVALKNSIHFWMMGLNKPVQIINNRTTPSDSNGPAEGKPIQLHCGSHPSYSTVFRIFVKSDMISFAVLPYVILFSSNVYIYLKLRKQQKVLKQTKNRSARTTQTCATGTSKLLSAPAPTERSAMSGQTCASCPQPVPRRPKRRPESAIKLLTALTLIHVGCTLPGTLFTFLTFYFPDYFRHMDKETHEAIKVPLVMLIFTNNAINFFGYYASCASFRESFQRLLIKLCRCLRQNAREDRQSRWRSALFLRCCNANAGSTQPDRVLIVAPKPCSTNNGDQMVTCQQTFLPTEQVEE</sequence>
<dbReference type="PRINTS" id="PR00237">
    <property type="entry name" value="GPCRRHODOPSN"/>
</dbReference>
<feature type="region of interest" description="Disordered" evidence="8">
    <location>
        <begin position="266"/>
        <end position="291"/>
    </location>
</feature>
<evidence type="ECO:0000256" key="4">
    <source>
        <dbReference type="ARBA" id="ARBA00023040"/>
    </source>
</evidence>
<evidence type="ECO:0000256" key="7">
    <source>
        <dbReference type="ARBA" id="ARBA00023224"/>
    </source>
</evidence>
<dbReference type="GO" id="GO:0005886">
    <property type="term" value="C:plasma membrane"/>
    <property type="evidence" value="ECO:0007669"/>
    <property type="project" value="TreeGrafter"/>
</dbReference>
<name>A0A8E0VFI5_9TREM</name>
<keyword evidence="6 11" id="KW-0675">Receptor</keyword>
<keyword evidence="2 9" id="KW-0812">Transmembrane</keyword>
<evidence type="ECO:0000313" key="12">
    <source>
        <dbReference type="Proteomes" id="UP000728185"/>
    </source>
</evidence>
<evidence type="ECO:0000256" key="5">
    <source>
        <dbReference type="ARBA" id="ARBA00023136"/>
    </source>
</evidence>
<keyword evidence="3 9" id="KW-1133">Transmembrane helix</keyword>
<dbReference type="Gene3D" id="1.20.1070.10">
    <property type="entry name" value="Rhodopsin 7-helix transmembrane proteins"/>
    <property type="match status" value="1"/>
</dbReference>
<reference evidence="11" key="1">
    <citation type="submission" date="2019-05" db="EMBL/GenBank/DDBJ databases">
        <title>Annotation for the trematode Fasciolopsis buski.</title>
        <authorList>
            <person name="Choi Y.-J."/>
        </authorList>
    </citation>
    <scope>NUCLEOTIDE SEQUENCE</scope>
    <source>
        <strain evidence="11">HT</strain>
        <tissue evidence="11">Whole worm</tissue>
    </source>
</reference>
<keyword evidence="12" id="KW-1185">Reference proteome</keyword>
<evidence type="ECO:0000256" key="2">
    <source>
        <dbReference type="ARBA" id="ARBA00022692"/>
    </source>
</evidence>